<comment type="caution">
    <text evidence="3">The sequence shown here is derived from an EMBL/GenBank/DDBJ whole genome shotgun (WGS) entry which is preliminary data.</text>
</comment>
<gene>
    <name evidence="3" type="ORF">JW984_06880</name>
</gene>
<dbReference type="Pfam" id="PF00293">
    <property type="entry name" value="NUDIX"/>
    <property type="match status" value="1"/>
</dbReference>
<dbReference type="GO" id="GO:0016787">
    <property type="term" value="F:hydrolase activity"/>
    <property type="evidence" value="ECO:0007669"/>
    <property type="project" value="UniProtKB-KW"/>
</dbReference>
<dbReference type="Proteomes" id="UP000809273">
    <property type="component" value="Unassembled WGS sequence"/>
</dbReference>
<dbReference type="CDD" id="cd18873">
    <property type="entry name" value="NUDIX_NadM_like"/>
    <property type="match status" value="1"/>
</dbReference>
<evidence type="ECO:0000256" key="1">
    <source>
        <dbReference type="ARBA" id="ARBA00022801"/>
    </source>
</evidence>
<dbReference type="InterPro" id="IPR015797">
    <property type="entry name" value="NUDIX_hydrolase-like_dom_sf"/>
</dbReference>
<name>A0A9D8KEW3_9DELT</name>
<dbReference type="PANTHER" id="PTHR43736">
    <property type="entry name" value="ADP-RIBOSE PYROPHOSPHATASE"/>
    <property type="match status" value="1"/>
</dbReference>
<sequence length="138" mass="15530">MTGEKTRRNPFPTVDIIIELEGREGAIVLIERKNPPHGWALPGGFVDWGESLEDAAVREALEETSLDVELMRQFHAYSLPDRDPRHHSITMVFIAQAKGEPRAADDAKNIGVFTENTLPSPIAFDHADILRDYFSGRY</sequence>
<dbReference type="InterPro" id="IPR020476">
    <property type="entry name" value="Nudix_hydrolase"/>
</dbReference>
<dbReference type="Gene3D" id="3.90.79.10">
    <property type="entry name" value="Nucleoside Triphosphate Pyrophosphohydrolase"/>
    <property type="match status" value="1"/>
</dbReference>
<evidence type="ECO:0000313" key="4">
    <source>
        <dbReference type="Proteomes" id="UP000809273"/>
    </source>
</evidence>
<evidence type="ECO:0000313" key="3">
    <source>
        <dbReference type="EMBL" id="MBN1572908.1"/>
    </source>
</evidence>
<dbReference type="PANTHER" id="PTHR43736:SF1">
    <property type="entry name" value="DIHYDRONEOPTERIN TRIPHOSPHATE DIPHOSPHATASE"/>
    <property type="match status" value="1"/>
</dbReference>
<dbReference type="InterPro" id="IPR000086">
    <property type="entry name" value="NUDIX_hydrolase_dom"/>
</dbReference>
<reference evidence="3" key="2">
    <citation type="submission" date="2021-01" db="EMBL/GenBank/DDBJ databases">
        <authorList>
            <person name="Hahn C.R."/>
            <person name="Youssef N.H."/>
            <person name="Elshahed M."/>
        </authorList>
    </citation>
    <scope>NUCLEOTIDE SEQUENCE</scope>
    <source>
        <strain evidence="3">Zod_Metabat.24</strain>
    </source>
</reference>
<organism evidence="3 4">
    <name type="scientific">Candidatus Zymogenus saltonus</name>
    <dbReference type="NCBI Taxonomy" id="2844893"/>
    <lineage>
        <taxon>Bacteria</taxon>
        <taxon>Deltaproteobacteria</taxon>
        <taxon>Candidatus Zymogenia</taxon>
        <taxon>Candidatus Zymogeniales</taxon>
        <taxon>Candidatus Zymogenaceae</taxon>
        <taxon>Candidatus Zymogenus</taxon>
    </lineage>
</organism>
<accession>A0A9D8KEW3</accession>
<proteinExistence type="predicted"/>
<dbReference type="AlphaFoldDB" id="A0A9D8KEW3"/>
<keyword evidence="1 3" id="KW-0378">Hydrolase</keyword>
<dbReference type="EMBL" id="JAFGIX010000032">
    <property type="protein sequence ID" value="MBN1572908.1"/>
    <property type="molecule type" value="Genomic_DNA"/>
</dbReference>
<reference evidence="3" key="1">
    <citation type="journal article" date="2021" name="Environ. Microbiol.">
        <title>Genomic characterization of three novel Desulfobacterota classes expand the metabolic and phylogenetic diversity of the phylum.</title>
        <authorList>
            <person name="Murphy C.L."/>
            <person name="Biggerstaff J."/>
            <person name="Eichhorn A."/>
            <person name="Ewing E."/>
            <person name="Shahan R."/>
            <person name="Soriano D."/>
            <person name="Stewart S."/>
            <person name="VanMol K."/>
            <person name="Walker R."/>
            <person name="Walters P."/>
            <person name="Elshahed M.S."/>
            <person name="Youssef N.H."/>
        </authorList>
    </citation>
    <scope>NUCLEOTIDE SEQUENCE</scope>
    <source>
        <strain evidence="3">Zod_Metabat.24</strain>
    </source>
</reference>
<dbReference type="PRINTS" id="PR00502">
    <property type="entry name" value="NUDIXFAMILY"/>
</dbReference>
<protein>
    <submittedName>
        <fullName evidence="3">NUDIX hydrolase</fullName>
    </submittedName>
</protein>
<feature type="domain" description="Nudix hydrolase" evidence="2">
    <location>
        <begin position="9"/>
        <end position="134"/>
    </location>
</feature>
<evidence type="ECO:0000259" key="2">
    <source>
        <dbReference type="PROSITE" id="PS51462"/>
    </source>
</evidence>
<dbReference type="SUPFAM" id="SSF55811">
    <property type="entry name" value="Nudix"/>
    <property type="match status" value="1"/>
</dbReference>
<dbReference type="PROSITE" id="PS51462">
    <property type="entry name" value="NUDIX"/>
    <property type="match status" value="1"/>
</dbReference>